<keyword evidence="1" id="KW-0812">Transmembrane</keyword>
<comment type="caution">
    <text evidence="2">The sequence shown here is derived from an EMBL/GenBank/DDBJ whole genome shotgun (WGS) entry which is preliminary data.</text>
</comment>
<organism evidence="2 3">
    <name type="scientific">Rhodanobacter spathiphylli B39</name>
    <dbReference type="NCBI Taxonomy" id="1163407"/>
    <lineage>
        <taxon>Bacteria</taxon>
        <taxon>Pseudomonadati</taxon>
        <taxon>Pseudomonadota</taxon>
        <taxon>Gammaproteobacteria</taxon>
        <taxon>Lysobacterales</taxon>
        <taxon>Rhodanobacteraceae</taxon>
        <taxon>Rhodanobacter</taxon>
    </lineage>
</organism>
<dbReference type="Pfam" id="PF13440">
    <property type="entry name" value="Polysacc_synt_3"/>
    <property type="match status" value="1"/>
</dbReference>
<feature type="transmembrane region" description="Helical" evidence="1">
    <location>
        <begin position="121"/>
        <end position="140"/>
    </location>
</feature>
<evidence type="ECO:0000313" key="3">
    <source>
        <dbReference type="Proteomes" id="UP000003226"/>
    </source>
</evidence>
<feature type="transmembrane region" description="Helical" evidence="1">
    <location>
        <begin position="152"/>
        <end position="173"/>
    </location>
</feature>
<feature type="transmembrane region" description="Helical" evidence="1">
    <location>
        <begin position="179"/>
        <end position="202"/>
    </location>
</feature>
<reference evidence="2 3" key="1">
    <citation type="journal article" date="2012" name="J. Bacteriol.">
        <title>Genome sequences for six rhodanobacter strains, isolated from soils and the terrestrial subsurface, with variable denitrification capabilities.</title>
        <authorList>
            <person name="Kostka J.E."/>
            <person name="Green S.J."/>
            <person name="Rishishwar L."/>
            <person name="Prakash O."/>
            <person name="Katz L.S."/>
            <person name="Marino-Ramirez L."/>
            <person name="Jordan I.K."/>
            <person name="Munk C."/>
            <person name="Ivanova N."/>
            <person name="Mikhailova N."/>
            <person name="Watson D.B."/>
            <person name="Brown S.D."/>
            <person name="Palumbo A.V."/>
            <person name="Brooks S.C."/>
        </authorList>
    </citation>
    <scope>NUCLEOTIDE SEQUENCE [LARGE SCALE GENOMIC DNA]</scope>
    <source>
        <strain evidence="2 3">B39</strain>
    </source>
</reference>
<evidence type="ECO:0000313" key="2">
    <source>
        <dbReference type="EMBL" id="EIL93555.1"/>
    </source>
</evidence>
<dbReference type="Proteomes" id="UP000003226">
    <property type="component" value="Unassembled WGS sequence"/>
</dbReference>
<accession>I4W264</accession>
<gene>
    <name evidence="2" type="ORF">UU7_07973</name>
</gene>
<evidence type="ECO:0008006" key="4">
    <source>
        <dbReference type="Google" id="ProtNLM"/>
    </source>
</evidence>
<name>I4W264_9GAMM</name>
<keyword evidence="3" id="KW-1185">Reference proteome</keyword>
<dbReference type="AlphaFoldDB" id="I4W264"/>
<evidence type="ECO:0000256" key="1">
    <source>
        <dbReference type="SAM" id="Phobius"/>
    </source>
</evidence>
<feature type="transmembrane region" description="Helical" evidence="1">
    <location>
        <begin position="234"/>
        <end position="253"/>
    </location>
</feature>
<keyword evidence="1" id="KW-1133">Transmembrane helix</keyword>
<feature type="non-terminal residue" evidence="2">
    <location>
        <position position="260"/>
    </location>
</feature>
<keyword evidence="1" id="KW-0472">Membrane</keyword>
<dbReference type="EMBL" id="AJXT01000017">
    <property type="protein sequence ID" value="EIL93555.1"/>
    <property type="molecule type" value="Genomic_DNA"/>
</dbReference>
<feature type="transmembrane region" description="Helical" evidence="1">
    <location>
        <begin position="87"/>
        <end position="109"/>
    </location>
</feature>
<sequence length="260" mass="28699">MKHVLSYSFALAWSGGVGQIAFSGVRIFIGRWHGDHMLGIYSALYDIVQRSIVAYMQVVNTAAFPMMRKYWDEGRVKELGIAAQENILLLTVPSLWLLALLAGSMRYWISHLNIRGDLEEFAMLLTAVGIGIVANRVRTFHFDSFLLLRGRAAAVLRNTLVSTIFLVGVLIIFGRDMSLLAIGSAVAASYLLGLTMSVLSLIRYSRLPGVNATYMSNICVCLALALMATKYDVHILWVLTEIGLISISATLALRETLILL</sequence>
<feature type="transmembrane region" description="Helical" evidence="1">
    <location>
        <begin position="209"/>
        <end position="228"/>
    </location>
</feature>
<protein>
    <recommendedName>
        <fullName evidence="4">Polysaccharide biosynthesis protein</fullName>
    </recommendedName>
</protein>
<feature type="transmembrane region" description="Helical" evidence="1">
    <location>
        <begin position="47"/>
        <end position="66"/>
    </location>
</feature>
<proteinExistence type="predicted"/>